<dbReference type="PANTHER" id="PTHR21540">
    <property type="entry name" value="RING FINGER AND SWIM DOMAIN-CONTAINING PROTEIN 2"/>
    <property type="match status" value="1"/>
</dbReference>
<gene>
    <name evidence="5" type="ORF">CcCBS67573_g05519</name>
</gene>
<dbReference type="SMART" id="SM00184">
    <property type="entry name" value="RING"/>
    <property type="match status" value="2"/>
</dbReference>
<keyword evidence="6" id="KW-1185">Reference proteome</keyword>
<evidence type="ECO:0000256" key="2">
    <source>
        <dbReference type="SAM" id="MobiDB-lite"/>
    </source>
</evidence>
<dbReference type="Gene3D" id="3.30.40.10">
    <property type="entry name" value="Zinc/RING finger domain, C3HC4 (zinc finger)"/>
    <property type="match status" value="2"/>
</dbReference>
<keyword evidence="1" id="KW-0862">Zinc</keyword>
<feature type="domain" description="SWIM-type" evidence="4">
    <location>
        <begin position="67"/>
        <end position="100"/>
    </location>
</feature>
<dbReference type="PROSITE" id="PS50089">
    <property type="entry name" value="ZF_RING_2"/>
    <property type="match status" value="2"/>
</dbReference>
<evidence type="ECO:0000259" key="4">
    <source>
        <dbReference type="PROSITE" id="PS50966"/>
    </source>
</evidence>
<dbReference type="PROSITE" id="PS50966">
    <property type="entry name" value="ZF_SWIM"/>
    <property type="match status" value="1"/>
</dbReference>
<dbReference type="EMBL" id="QEAP01000201">
    <property type="protein sequence ID" value="TPX73208.1"/>
    <property type="molecule type" value="Genomic_DNA"/>
</dbReference>
<evidence type="ECO:0000259" key="3">
    <source>
        <dbReference type="PROSITE" id="PS50089"/>
    </source>
</evidence>
<name>A0A507FD55_9FUNG</name>
<feature type="region of interest" description="Disordered" evidence="2">
    <location>
        <begin position="517"/>
        <end position="622"/>
    </location>
</feature>
<feature type="domain" description="RING-type" evidence="3">
    <location>
        <begin position="164"/>
        <end position="216"/>
    </location>
</feature>
<dbReference type="STRING" id="246404.A0A507FD55"/>
<dbReference type="CDD" id="cd16494">
    <property type="entry name" value="RING-CH-C4HC3_ZSWM2"/>
    <property type="match status" value="1"/>
</dbReference>
<dbReference type="InterPro" id="IPR039903">
    <property type="entry name" value="Zswim2"/>
</dbReference>
<feature type="compositionally biased region" description="Low complexity" evidence="2">
    <location>
        <begin position="575"/>
        <end position="584"/>
    </location>
</feature>
<sequence length="776" mass="85142">MLRSAPLRRTCPDIIKTRIEDASKLHLFVVQEIGPMAVIVKESAADRLDVKEPGATTAKTEKASKNFKVTLGHYQSCNCHTHLMENDLCVHILWVMIKVFRVPLESEMLYQNSLVEREILELMDSRKKKNVPASSDADAETKSNEAPLGKGHVRQRAIEEGDMCPICMEDLDNATGAITYCKMSCGNNIHVKCMKVLMDHQTKSLGLENIKCPLCRKDFGKYEDLKKELSEGFHHQEQRVLNVRKRRSSENATGEAPLKRPVHRLTVFKTDATVVKSTAALSTSVTSASWQDVTGAVLEARRSERTRQLTCSPLSTSEHTHFRHKVTRSSKWIVSKRDIRPVLSEDQINDLQNRDLSPTDYDTLLSLNAPRERPTAEEVIHQNQPLLSTPLRIISSFPTRTLTYAETLVQKRNNTDGPGTRPSLAATTTQFQMESSKKKICEVCVGAYATGDVTRQIPCGHSFHRQCIDRWLLMQRSGCPTCGRPAFYTPGGVREGVEMAGRMEECTFVAASFNTGDGRSRSVGVKKKKQGSKPSSSKEVDASRSEQNLDLGMMVVGSRSAGIGNSNAEQRTPPASSSSSSSASHMRGLEMSPSLSSLNTHHRLPGQQPKLAPPSKPIRLPPLYSQTKLKPQMPVQSQLQKTVSAGKLKWGLDAASSPRASLTQQDSMIFDDLLVSHSLAKLSHHGVAAVAAESGDGMAASKHGVAKGAGLIPGVKTPTDQNVSFMAATGMSLASNFRPPALPKRRYLPHTSLAAIENPSLSLTSLMEIIPSNSKK</sequence>
<dbReference type="InterPro" id="IPR007527">
    <property type="entry name" value="Znf_SWIM"/>
</dbReference>
<dbReference type="GO" id="GO:0008270">
    <property type="term" value="F:zinc ion binding"/>
    <property type="evidence" value="ECO:0007669"/>
    <property type="project" value="UniProtKB-KW"/>
</dbReference>
<comment type="caution">
    <text evidence="5">The sequence shown here is derived from an EMBL/GenBank/DDBJ whole genome shotgun (WGS) entry which is preliminary data.</text>
</comment>
<evidence type="ECO:0000313" key="5">
    <source>
        <dbReference type="EMBL" id="TPX73208.1"/>
    </source>
</evidence>
<keyword evidence="1" id="KW-0863">Zinc-finger</keyword>
<proteinExistence type="predicted"/>
<accession>A0A507FD55</accession>
<keyword evidence="1" id="KW-0479">Metal-binding</keyword>
<dbReference type="AlphaFoldDB" id="A0A507FD55"/>
<dbReference type="OrthoDB" id="8062037at2759"/>
<evidence type="ECO:0008006" key="7">
    <source>
        <dbReference type="Google" id="ProtNLM"/>
    </source>
</evidence>
<evidence type="ECO:0000313" key="6">
    <source>
        <dbReference type="Proteomes" id="UP000320333"/>
    </source>
</evidence>
<feature type="compositionally biased region" description="Polar residues" evidence="2">
    <location>
        <begin position="563"/>
        <end position="574"/>
    </location>
</feature>
<reference evidence="5 6" key="1">
    <citation type="journal article" date="2019" name="Sci. Rep.">
        <title>Comparative genomics of chytrid fungi reveal insights into the obligate biotrophic and pathogenic lifestyle of Synchytrium endobioticum.</title>
        <authorList>
            <person name="van de Vossenberg B.T.L.H."/>
            <person name="Warris S."/>
            <person name="Nguyen H.D.T."/>
            <person name="van Gent-Pelzer M.P.E."/>
            <person name="Joly D.L."/>
            <person name="van de Geest H.C."/>
            <person name="Bonants P.J.M."/>
            <person name="Smith D.S."/>
            <person name="Levesque C.A."/>
            <person name="van der Lee T.A.J."/>
        </authorList>
    </citation>
    <scope>NUCLEOTIDE SEQUENCE [LARGE SCALE GENOMIC DNA]</scope>
    <source>
        <strain evidence="5 6">CBS 675.73</strain>
    </source>
</reference>
<organism evidence="5 6">
    <name type="scientific">Chytriomyces confervae</name>
    <dbReference type="NCBI Taxonomy" id="246404"/>
    <lineage>
        <taxon>Eukaryota</taxon>
        <taxon>Fungi</taxon>
        <taxon>Fungi incertae sedis</taxon>
        <taxon>Chytridiomycota</taxon>
        <taxon>Chytridiomycota incertae sedis</taxon>
        <taxon>Chytridiomycetes</taxon>
        <taxon>Chytridiales</taxon>
        <taxon>Chytriomycetaceae</taxon>
        <taxon>Chytriomyces</taxon>
    </lineage>
</organism>
<dbReference type="InterPro" id="IPR001841">
    <property type="entry name" value="Znf_RING"/>
</dbReference>
<dbReference type="PANTHER" id="PTHR21540:SF3">
    <property type="entry name" value="E3 UBIQUITIN-PROTEIN LIGASE ZSWIM2"/>
    <property type="match status" value="1"/>
</dbReference>
<dbReference type="InterPro" id="IPR013083">
    <property type="entry name" value="Znf_RING/FYVE/PHD"/>
</dbReference>
<dbReference type="Proteomes" id="UP000320333">
    <property type="component" value="Unassembled WGS sequence"/>
</dbReference>
<protein>
    <recommendedName>
        <fullName evidence="7">RING-type domain-containing protein</fullName>
    </recommendedName>
</protein>
<evidence type="ECO:0000256" key="1">
    <source>
        <dbReference type="PROSITE-ProRule" id="PRU00175"/>
    </source>
</evidence>
<dbReference type="SUPFAM" id="SSF57850">
    <property type="entry name" value="RING/U-box"/>
    <property type="match status" value="2"/>
</dbReference>
<feature type="domain" description="RING-type" evidence="3">
    <location>
        <begin position="441"/>
        <end position="482"/>
    </location>
</feature>
<dbReference type="Pfam" id="PF13639">
    <property type="entry name" value="zf-RING_2"/>
    <property type="match status" value="1"/>
</dbReference>
<feature type="compositionally biased region" description="Pro residues" evidence="2">
    <location>
        <begin position="611"/>
        <end position="620"/>
    </location>
</feature>
<dbReference type="GO" id="GO:0061630">
    <property type="term" value="F:ubiquitin protein ligase activity"/>
    <property type="evidence" value="ECO:0007669"/>
    <property type="project" value="InterPro"/>
</dbReference>